<comment type="subcellular location">
    <subcellularLocation>
        <location evidence="1">Nucleus</location>
    </subcellularLocation>
</comment>
<proteinExistence type="predicted"/>
<keyword evidence="3" id="KW-0832">Ubl conjugation</keyword>
<name>A0AAD8CI57_ACIOX</name>
<dbReference type="Pfam" id="PF08778">
    <property type="entry name" value="HIF-1a_CTAD"/>
    <property type="match status" value="1"/>
</dbReference>
<evidence type="ECO:0000256" key="8">
    <source>
        <dbReference type="ARBA" id="ARBA00023242"/>
    </source>
</evidence>
<comment type="caution">
    <text evidence="14">The sequence shown here is derived from an EMBL/GenBank/DDBJ whole genome shotgun (WGS) entry which is preliminary data.</text>
</comment>
<dbReference type="InterPro" id="IPR014887">
    <property type="entry name" value="HIF-1_CTAD"/>
</dbReference>
<evidence type="ECO:0000256" key="3">
    <source>
        <dbReference type="ARBA" id="ARBA00022843"/>
    </source>
</evidence>
<evidence type="ECO:0000313" key="15">
    <source>
        <dbReference type="Proteomes" id="UP001230051"/>
    </source>
</evidence>
<dbReference type="InterPro" id="IPR001610">
    <property type="entry name" value="PAC"/>
</dbReference>
<dbReference type="PROSITE" id="PS50112">
    <property type="entry name" value="PAS"/>
    <property type="match status" value="2"/>
</dbReference>
<reference evidence="14" key="1">
    <citation type="submission" date="2022-02" db="EMBL/GenBank/DDBJ databases">
        <title>Atlantic sturgeon de novo genome assembly.</title>
        <authorList>
            <person name="Stock M."/>
            <person name="Klopp C."/>
            <person name="Guiguen Y."/>
            <person name="Cabau C."/>
            <person name="Parinello H."/>
            <person name="Santidrian Yebra-Pimentel E."/>
            <person name="Kuhl H."/>
            <person name="Dirks R.P."/>
            <person name="Guessner J."/>
            <person name="Wuertz S."/>
            <person name="Du K."/>
            <person name="Schartl M."/>
        </authorList>
    </citation>
    <scope>NUCLEOTIDE SEQUENCE</scope>
    <source>
        <strain evidence="14">STURGEONOMICS-FGT-2020</strain>
        <tissue evidence="14">Whole blood</tissue>
    </source>
</reference>
<evidence type="ECO:0000256" key="6">
    <source>
        <dbReference type="ARBA" id="ARBA00023159"/>
    </source>
</evidence>
<evidence type="ECO:0000256" key="2">
    <source>
        <dbReference type="ARBA" id="ARBA00022737"/>
    </source>
</evidence>
<dbReference type="SMART" id="SM00353">
    <property type="entry name" value="HLH"/>
    <property type="match status" value="1"/>
</dbReference>
<dbReference type="InterPro" id="IPR021537">
    <property type="entry name" value="HIF_alpha-like"/>
</dbReference>
<feature type="domain" description="PAS" evidence="12">
    <location>
        <begin position="242"/>
        <end position="288"/>
    </location>
</feature>
<keyword evidence="4" id="KW-0805">Transcription regulation</keyword>
<dbReference type="PANTHER" id="PTHR23043:SF17">
    <property type="entry name" value="PROTEIN SIMILAR"/>
    <property type="match status" value="1"/>
</dbReference>
<evidence type="ECO:0000256" key="4">
    <source>
        <dbReference type="ARBA" id="ARBA00023015"/>
    </source>
</evidence>
<dbReference type="Pfam" id="PF11413">
    <property type="entry name" value="HIF-1"/>
    <property type="match status" value="1"/>
</dbReference>
<evidence type="ECO:0000256" key="1">
    <source>
        <dbReference type="ARBA" id="ARBA00004123"/>
    </source>
</evidence>
<organism evidence="14 15">
    <name type="scientific">Acipenser oxyrinchus oxyrinchus</name>
    <dbReference type="NCBI Taxonomy" id="40147"/>
    <lineage>
        <taxon>Eukaryota</taxon>
        <taxon>Metazoa</taxon>
        <taxon>Chordata</taxon>
        <taxon>Craniata</taxon>
        <taxon>Vertebrata</taxon>
        <taxon>Euteleostomi</taxon>
        <taxon>Actinopterygii</taxon>
        <taxon>Chondrostei</taxon>
        <taxon>Acipenseriformes</taxon>
        <taxon>Acipenseridae</taxon>
        <taxon>Acipenser</taxon>
    </lineage>
</organism>
<evidence type="ECO:0000256" key="9">
    <source>
        <dbReference type="ARBA" id="ARBA00023278"/>
    </source>
</evidence>
<dbReference type="InterPro" id="IPR000014">
    <property type="entry name" value="PAS"/>
</dbReference>
<dbReference type="EMBL" id="JAGXEW010000055">
    <property type="protein sequence ID" value="KAK1150921.1"/>
    <property type="molecule type" value="Genomic_DNA"/>
</dbReference>
<dbReference type="Proteomes" id="UP001230051">
    <property type="component" value="Unassembled WGS sequence"/>
</dbReference>
<evidence type="ECO:0000256" key="7">
    <source>
        <dbReference type="ARBA" id="ARBA00023163"/>
    </source>
</evidence>
<evidence type="ECO:0000256" key="10">
    <source>
        <dbReference type="PIRSR" id="PIRSR621537-50"/>
    </source>
</evidence>
<dbReference type="PANTHER" id="PTHR23043">
    <property type="entry name" value="HYPOXIA-INDUCIBLE FACTOR 1 ALPHA"/>
    <property type="match status" value="1"/>
</dbReference>
<accession>A0AAD8CI57</accession>
<dbReference type="InterPro" id="IPR035965">
    <property type="entry name" value="PAS-like_dom_sf"/>
</dbReference>
<evidence type="ECO:0000259" key="13">
    <source>
        <dbReference type="PROSITE" id="PS50888"/>
    </source>
</evidence>
<feature type="modified residue" description="4-hydroxyproline" evidence="10">
    <location>
        <position position="384"/>
    </location>
</feature>
<sequence>MSERKSKKRVCSERRREKSRAAAQSRRGRESEMFTELALQLPLPHGTALHLDKASIVRLTLSYLRLRALLGTAGPGDREADSEDRDTVPGTLIEGFLLLISQSGHIVYTSEAVASHVGIHQMELIGQSVFEFLHPCDQDEMNEALNSKQEPSVAGRRRDCDFFLRMKCTLTNQGRTVNLKSASWKVLHCTGHMKLPCPSQTPWGTPKGCLVLLCEPVPVPSSSDCSLNPNTFLTRHSMDMSFTYCHPRVKDLLGYEEGELLGRSVYEFYHAVDTDHVRRTHHNLLSKGQSSTGLYRLLAKRGGYVWVQTDAAVIYHSRSGQPQSVVCVNYVLSGREESQVIFSLEQTESLPKPRPSVATATPVDAHLLFTELWEEPDELARLAPEPGDDIIALDFESSDRELELFDVLPVYWAPLGYGAERCGTQTSSPTPYRGYPNQGSCETPTESCEVTSFSDSEPPEENPHSQPVLLIEPMFEPREQNQDKSQEDLSKLDLETLAPYIPMDDEDFQLTPISEGAEEWGSGQGEGGEASCFTLPSLELGEERYTAPTSQGTNLPKHPSFGGPLCPQVPPRGQQRGVLWPSDPPFSTAINGTPQRPNGLQQTFCSARTSTNIPLQEPRNTLEEYFHGNSCRVNGTLSLSNSLKRRPQSSVFQSSQSNTECTCEHLGEPIHWKRIKLPQRTNQNTACIPQTEGDACWWSSGQTACHWQRDQRGTVPWGPWAGAATAGMAGHCSATQPPDPTPWKPELSSCLLSSPADRSVLPVLTRWECEVNAPLTAASRLLHGSEILRVLDQLCPD</sequence>
<dbReference type="AlphaFoldDB" id="A0AAD8CI57"/>
<dbReference type="FunFam" id="3.30.450.20:FF:000015">
    <property type="entry name" value="Hypoxia-inducible factor 1-alpha isoform 1"/>
    <property type="match status" value="1"/>
</dbReference>
<dbReference type="GO" id="GO:0071456">
    <property type="term" value="P:cellular response to hypoxia"/>
    <property type="evidence" value="ECO:0007669"/>
    <property type="project" value="TreeGrafter"/>
</dbReference>
<dbReference type="Pfam" id="PF14598">
    <property type="entry name" value="PAS_11"/>
    <property type="match status" value="1"/>
</dbReference>
<dbReference type="SUPFAM" id="SSF47459">
    <property type="entry name" value="HLH, helix-loop-helix DNA-binding domain"/>
    <property type="match status" value="1"/>
</dbReference>
<feature type="region of interest" description="Disordered" evidence="11">
    <location>
        <begin position="426"/>
        <end position="465"/>
    </location>
</feature>
<feature type="region of interest" description="Disordered" evidence="11">
    <location>
        <begin position="1"/>
        <end position="29"/>
    </location>
</feature>
<protein>
    <submittedName>
        <fullName evidence="14">Hypoxia-inducible factor 1-alpha-like isoform X1</fullName>
    </submittedName>
</protein>
<dbReference type="PROSITE" id="PS50888">
    <property type="entry name" value="BHLH"/>
    <property type="match status" value="1"/>
</dbReference>
<keyword evidence="7" id="KW-0804">Transcription</keyword>
<feature type="compositionally biased region" description="Basic and acidic residues" evidence="11">
    <location>
        <begin position="1"/>
        <end position="20"/>
    </location>
</feature>
<keyword evidence="15" id="KW-1185">Reference proteome</keyword>
<dbReference type="SMART" id="SM00086">
    <property type="entry name" value="PAC"/>
    <property type="match status" value="1"/>
</dbReference>
<dbReference type="SMART" id="SM00091">
    <property type="entry name" value="PAS"/>
    <property type="match status" value="2"/>
</dbReference>
<dbReference type="Pfam" id="PF00989">
    <property type="entry name" value="PAS"/>
    <property type="match status" value="1"/>
</dbReference>
<feature type="domain" description="PAS" evidence="12">
    <location>
        <begin position="97"/>
        <end position="152"/>
    </location>
</feature>
<feature type="modified residue" description="4-hydroxyproline" evidence="10">
    <location>
        <position position="499"/>
    </location>
</feature>
<gene>
    <name evidence="14" type="primary">HIF1A</name>
    <name evidence="14" type="ORF">AOXY_G33331</name>
</gene>
<feature type="modified residue" description="(3S)-3-hydroxyasparagine" evidence="10">
    <location>
        <position position="772"/>
    </location>
</feature>
<keyword evidence="2" id="KW-0677">Repeat</keyword>
<keyword evidence="5" id="KW-0238">DNA-binding</keyword>
<evidence type="ECO:0000256" key="5">
    <source>
        <dbReference type="ARBA" id="ARBA00023125"/>
    </source>
</evidence>
<feature type="domain" description="BHLH" evidence="13">
    <location>
        <begin position="14"/>
        <end position="67"/>
    </location>
</feature>
<keyword evidence="8" id="KW-0539">Nucleus</keyword>
<feature type="compositionally biased region" description="Polar residues" evidence="11">
    <location>
        <begin position="437"/>
        <end position="455"/>
    </location>
</feature>
<dbReference type="GO" id="GO:0005634">
    <property type="term" value="C:nucleus"/>
    <property type="evidence" value="ECO:0007669"/>
    <property type="project" value="UniProtKB-SubCell"/>
</dbReference>
<evidence type="ECO:0000256" key="11">
    <source>
        <dbReference type="SAM" id="MobiDB-lite"/>
    </source>
</evidence>
<dbReference type="GO" id="GO:0000981">
    <property type="term" value="F:DNA-binding transcription factor activity, RNA polymerase II-specific"/>
    <property type="evidence" value="ECO:0007669"/>
    <property type="project" value="TreeGrafter"/>
</dbReference>
<dbReference type="CDD" id="cd00130">
    <property type="entry name" value="PAS"/>
    <property type="match status" value="2"/>
</dbReference>
<dbReference type="GO" id="GO:0000977">
    <property type="term" value="F:RNA polymerase II transcription regulatory region sequence-specific DNA binding"/>
    <property type="evidence" value="ECO:0007669"/>
    <property type="project" value="TreeGrafter"/>
</dbReference>
<dbReference type="InterPro" id="IPR011598">
    <property type="entry name" value="bHLH_dom"/>
</dbReference>
<keyword evidence="9" id="KW-0379">Hydroxylation</keyword>
<dbReference type="Pfam" id="PF23171">
    <property type="entry name" value="bHLH_HIF1A"/>
    <property type="match status" value="1"/>
</dbReference>
<dbReference type="NCBIfam" id="TIGR00229">
    <property type="entry name" value="sensory_box"/>
    <property type="match status" value="1"/>
</dbReference>
<evidence type="ECO:0000259" key="12">
    <source>
        <dbReference type="PROSITE" id="PS50112"/>
    </source>
</evidence>
<dbReference type="GO" id="GO:0046983">
    <property type="term" value="F:protein dimerization activity"/>
    <property type="evidence" value="ECO:0007669"/>
    <property type="project" value="InterPro"/>
</dbReference>
<dbReference type="InterPro" id="IPR036638">
    <property type="entry name" value="HLH_DNA-bd_sf"/>
</dbReference>
<dbReference type="SUPFAM" id="SSF55785">
    <property type="entry name" value="PYP-like sensor domain (PAS domain)"/>
    <property type="match status" value="2"/>
</dbReference>
<evidence type="ECO:0000313" key="14">
    <source>
        <dbReference type="EMBL" id="KAK1150921.1"/>
    </source>
</evidence>
<keyword evidence="6" id="KW-0010">Activator</keyword>
<dbReference type="Gene3D" id="3.30.450.20">
    <property type="entry name" value="PAS domain"/>
    <property type="match status" value="2"/>
</dbReference>
<dbReference type="InterPro" id="IPR013767">
    <property type="entry name" value="PAS_fold"/>
</dbReference>